<accession>A0A2U9CYZ2</accession>
<feature type="transmembrane region" description="Helical" evidence="1">
    <location>
        <begin position="6"/>
        <end position="27"/>
    </location>
</feature>
<organism evidence="2 3">
    <name type="scientific">Scophthalmus maximus</name>
    <name type="common">Turbot</name>
    <name type="synonym">Psetta maxima</name>
    <dbReference type="NCBI Taxonomy" id="52904"/>
    <lineage>
        <taxon>Eukaryota</taxon>
        <taxon>Metazoa</taxon>
        <taxon>Chordata</taxon>
        <taxon>Craniata</taxon>
        <taxon>Vertebrata</taxon>
        <taxon>Euteleostomi</taxon>
        <taxon>Actinopterygii</taxon>
        <taxon>Neopterygii</taxon>
        <taxon>Teleostei</taxon>
        <taxon>Neoteleostei</taxon>
        <taxon>Acanthomorphata</taxon>
        <taxon>Carangaria</taxon>
        <taxon>Pleuronectiformes</taxon>
        <taxon>Pleuronectoidei</taxon>
        <taxon>Scophthalmidae</taxon>
        <taxon>Scophthalmus</taxon>
    </lineage>
</organism>
<evidence type="ECO:0000256" key="1">
    <source>
        <dbReference type="SAM" id="Phobius"/>
    </source>
</evidence>
<sequence length="61" mass="7154">MDPALKVWMSFSSLSYCLIIVLTRWHARGHETARHRHWQMSPGNFNVHRCIACTQVKGKIF</sequence>
<dbReference type="AlphaFoldDB" id="A0A2U9CYZ2"/>
<name>A0A2U9CYZ2_SCOMX</name>
<evidence type="ECO:0000313" key="2">
    <source>
        <dbReference type="EMBL" id="AWP21851.1"/>
    </source>
</evidence>
<proteinExistence type="predicted"/>
<gene>
    <name evidence="2" type="ORF">SMAX5B_009624</name>
</gene>
<dbReference type="Proteomes" id="UP000246464">
    <property type="component" value="Chromosome 22"/>
</dbReference>
<keyword evidence="1" id="KW-0812">Transmembrane</keyword>
<protein>
    <submittedName>
        <fullName evidence="2">Uncharacterized protein</fullName>
    </submittedName>
</protein>
<dbReference type="EMBL" id="CP026264">
    <property type="protein sequence ID" value="AWP21851.1"/>
    <property type="molecule type" value="Genomic_DNA"/>
</dbReference>
<evidence type="ECO:0000313" key="3">
    <source>
        <dbReference type="Proteomes" id="UP000246464"/>
    </source>
</evidence>
<keyword evidence="1" id="KW-1133">Transmembrane helix</keyword>
<keyword evidence="3" id="KW-1185">Reference proteome</keyword>
<keyword evidence="1" id="KW-0472">Membrane</keyword>
<reference evidence="2 3" key="1">
    <citation type="submission" date="2017-12" db="EMBL/GenBank/DDBJ databases">
        <title>Integrating genomic resources of turbot (Scophthalmus maximus) in depth evaluation of genetic and physical mapping variation across individuals.</title>
        <authorList>
            <person name="Martinez P."/>
        </authorList>
    </citation>
    <scope>NUCLEOTIDE SEQUENCE [LARGE SCALE GENOMIC DNA]</scope>
</reference>